<dbReference type="GO" id="GO:0016020">
    <property type="term" value="C:membrane"/>
    <property type="evidence" value="ECO:0007669"/>
    <property type="project" value="UniProtKB-SubCell"/>
</dbReference>
<evidence type="ECO:0000259" key="8">
    <source>
        <dbReference type="Pfam" id="PF12819"/>
    </source>
</evidence>
<evidence type="ECO:0000313" key="10">
    <source>
        <dbReference type="Proteomes" id="UP000467841"/>
    </source>
</evidence>
<dbReference type="PANTHER" id="PTHR45631">
    <property type="entry name" value="OS07G0107800 PROTEIN-RELATED"/>
    <property type="match status" value="1"/>
</dbReference>
<dbReference type="AlphaFoldDB" id="A0A6D2J6X5"/>
<proteinExistence type="predicted"/>
<keyword evidence="2" id="KW-0812">Transmembrane</keyword>
<feature type="signal peptide" evidence="7">
    <location>
        <begin position="1"/>
        <end position="22"/>
    </location>
</feature>
<feature type="region of interest" description="Disordered" evidence="6">
    <location>
        <begin position="355"/>
        <end position="380"/>
    </location>
</feature>
<evidence type="ECO:0000256" key="2">
    <source>
        <dbReference type="ARBA" id="ARBA00022692"/>
    </source>
</evidence>
<evidence type="ECO:0000256" key="7">
    <source>
        <dbReference type="SAM" id="SignalP"/>
    </source>
</evidence>
<keyword evidence="5" id="KW-0472">Membrane</keyword>
<comment type="subcellular location">
    <subcellularLocation>
        <location evidence="1">Membrane</location>
        <topology evidence="1">Single-pass membrane protein</topology>
    </subcellularLocation>
</comment>
<dbReference type="EMBL" id="CACVBM020001163">
    <property type="protein sequence ID" value="CAA7036753.1"/>
    <property type="molecule type" value="Genomic_DNA"/>
</dbReference>
<evidence type="ECO:0000256" key="4">
    <source>
        <dbReference type="ARBA" id="ARBA00022989"/>
    </source>
</evidence>
<gene>
    <name evidence="9" type="ORF">MERR_LOCUS23988</name>
</gene>
<feature type="domain" description="Malectin-like" evidence="8">
    <location>
        <begin position="421"/>
        <end position="592"/>
    </location>
</feature>
<feature type="compositionally biased region" description="Gly residues" evidence="6">
    <location>
        <begin position="355"/>
        <end position="377"/>
    </location>
</feature>
<dbReference type="OrthoDB" id="2143199at2759"/>
<keyword evidence="10" id="KW-1185">Reference proteome</keyword>
<reference evidence="9" key="1">
    <citation type="submission" date="2020-01" db="EMBL/GenBank/DDBJ databases">
        <authorList>
            <person name="Mishra B."/>
        </authorList>
    </citation>
    <scope>NUCLEOTIDE SEQUENCE [LARGE SCALE GENOMIC DNA]</scope>
</reference>
<comment type="caution">
    <text evidence="9">The sequence shown here is derived from an EMBL/GenBank/DDBJ whole genome shotgun (WGS) entry which is preliminary data.</text>
</comment>
<evidence type="ECO:0000256" key="5">
    <source>
        <dbReference type="ARBA" id="ARBA00023136"/>
    </source>
</evidence>
<evidence type="ECO:0000313" key="9">
    <source>
        <dbReference type="EMBL" id="CAA7036753.1"/>
    </source>
</evidence>
<dbReference type="Pfam" id="PF12819">
    <property type="entry name" value="Malectin_like"/>
    <property type="match status" value="2"/>
</dbReference>
<feature type="chain" id="PRO_5025457775" description="Malectin-like domain-containing protein" evidence="7">
    <location>
        <begin position="23"/>
        <end position="641"/>
    </location>
</feature>
<dbReference type="InterPro" id="IPR024788">
    <property type="entry name" value="Malectin-like_Carb-bd_dom"/>
</dbReference>
<protein>
    <recommendedName>
        <fullName evidence="8">Malectin-like domain-containing protein</fullName>
    </recommendedName>
</protein>
<feature type="domain" description="Malectin-like" evidence="8">
    <location>
        <begin position="27"/>
        <end position="348"/>
    </location>
</feature>
<dbReference type="Proteomes" id="UP000467841">
    <property type="component" value="Unassembled WGS sequence"/>
</dbReference>
<organism evidence="9 10">
    <name type="scientific">Microthlaspi erraticum</name>
    <dbReference type="NCBI Taxonomy" id="1685480"/>
    <lineage>
        <taxon>Eukaryota</taxon>
        <taxon>Viridiplantae</taxon>
        <taxon>Streptophyta</taxon>
        <taxon>Embryophyta</taxon>
        <taxon>Tracheophyta</taxon>
        <taxon>Spermatophyta</taxon>
        <taxon>Magnoliopsida</taxon>
        <taxon>eudicotyledons</taxon>
        <taxon>Gunneridae</taxon>
        <taxon>Pentapetalae</taxon>
        <taxon>rosids</taxon>
        <taxon>malvids</taxon>
        <taxon>Brassicales</taxon>
        <taxon>Brassicaceae</taxon>
        <taxon>Coluteocarpeae</taxon>
        <taxon>Microthlaspi</taxon>
    </lineage>
</organism>
<evidence type="ECO:0000256" key="1">
    <source>
        <dbReference type="ARBA" id="ARBA00004167"/>
    </source>
</evidence>
<sequence length="641" mass="69297">MMAALLHLITLFSLSAIILTLAESISIDCGSTGSYVDSNNVTWVGDKGFVTTGEPMKIPDVVTKPINTLRYFPSGQSNCYTNIPVTKRRNTLVRTKFYYENYDGNFSPPSFDLVYDGKHRDSVEITESLLNDEETYYYSELIFSPANENISICLFRTSPSDNPFISSIEVYSLDVGMYADLGPNEGLITRQRTTCGAKESISYPLDPYGRPWYPLGSDDTLADLTTSAPSIDITGASNKPPEVVMSKATSSLGKIIKLSNLALPLTGLPVYLALYFSEPQSLGRTQKRSFNVFLDDTQVGSGPIVPVFGKATQVVLRDVVATSGSQIVFQSTDDSVLPPIINGLELYAISNSRNGGGGGGGGDHSGGGNGDSEGSGGAIPRANNAVGGLYSVLTIWHGTGTGMSPLVGQQFASDTNDSVNIDCGTSSSSVDDNNIKWVGDKDFITYGESSTVSSTTVEKSLTTLRYFPTGKSNCYSNIPVTIGGKMLVRTRFYYGNYDGRSSSTTFQVMFDGNHSRTILISSAFDIYILELIFVPASGETSVCFVRTSSSSNPFVSSIEVVGMASGMYDEIGPGEVLFYGSTKLELRYRPNFLYTVTTSTATSIDTSMASNKPPEIVLQNSWSGQWLKTYFYLESLIVLET</sequence>
<keyword evidence="3 7" id="KW-0732">Signal</keyword>
<evidence type="ECO:0000256" key="6">
    <source>
        <dbReference type="SAM" id="MobiDB-lite"/>
    </source>
</evidence>
<dbReference type="PANTHER" id="PTHR45631:SF120">
    <property type="entry name" value="KINASE-LIKE PROTEIN-RELATED"/>
    <property type="match status" value="1"/>
</dbReference>
<accession>A0A6D2J6X5</accession>
<name>A0A6D2J6X5_9BRAS</name>
<dbReference type="Gene3D" id="2.60.120.430">
    <property type="entry name" value="Galactose-binding lectin"/>
    <property type="match status" value="2"/>
</dbReference>
<evidence type="ECO:0000256" key="3">
    <source>
        <dbReference type="ARBA" id="ARBA00022729"/>
    </source>
</evidence>
<keyword evidence="4" id="KW-1133">Transmembrane helix</keyword>